<dbReference type="AlphaFoldDB" id="A0A6B2M4J3"/>
<dbReference type="PROSITE" id="PS51257">
    <property type="entry name" value="PROKAR_LIPOPROTEIN"/>
    <property type="match status" value="1"/>
</dbReference>
<organism evidence="2 3">
    <name type="scientific">Oceanipulchritudo coccoides</name>
    <dbReference type="NCBI Taxonomy" id="2706888"/>
    <lineage>
        <taxon>Bacteria</taxon>
        <taxon>Pseudomonadati</taxon>
        <taxon>Verrucomicrobiota</taxon>
        <taxon>Opitutia</taxon>
        <taxon>Puniceicoccales</taxon>
        <taxon>Oceanipulchritudinaceae</taxon>
        <taxon>Oceanipulchritudo</taxon>
    </lineage>
</organism>
<sequence>MRFKLTILLLALNAALACIIFYFDKVQSTQNLLDESSRLIINPDFVQDLERIEIKGLQTDQEWILEREKDQWLVSSPFEWKANPFAVEQLIFQLRRLAWESRFPVSGLESSGQSLESYDLANPTITLTLEGGESSLDLSLGAPTEIGNRLYLLSPDGEYIYVVARGLLDSLQRDLEAFLDRRIFSISVEETRAMQIQDRSASNIRVRLERNEDKWAFVSPIETAADADRVKTLLTEWQGLEVEGFENTQEGEITLNGNAIRLSLEGSSERQSIILTPVTEGEEAGMTYLARLEGFPTVFRVQAGKVERLRSVQEDLREKRVLKRYSEDWSSLAINFGELGVTLQRLENDSWQVLYTDKEKQLRSMPAAAEAVNAMKELLNTMEAERFVTDAPSEADLVRFGLNEPQRRLQVRKGSQESVELKIGGLYSDEGQTLFYASTDQSDSVFLVRPYVLSSLSLDPFNYRERIIRKLPGTARISGLSLIHRPSGLAVPMDPESSDIARAVQAALRDFVGTVRVDRFTNRPFSDPLVLADDRELEWKYIVEASVQYPSNPEDAETIRLYLSERLGGTSQYIGDPESGLVGFLPIRMIEILDSFLAEYPDTPEPLEEQPAVEVMEPVP</sequence>
<evidence type="ECO:0000313" key="2">
    <source>
        <dbReference type="EMBL" id="NDV62550.1"/>
    </source>
</evidence>
<evidence type="ECO:0000313" key="3">
    <source>
        <dbReference type="Proteomes" id="UP000478417"/>
    </source>
</evidence>
<proteinExistence type="predicted"/>
<gene>
    <name evidence="2" type="ORF">G0Q06_08815</name>
</gene>
<accession>A0A6B2M4J3</accession>
<evidence type="ECO:0000259" key="1">
    <source>
        <dbReference type="Pfam" id="PF14238"/>
    </source>
</evidence>
<comment type="caution">
    <text evidence="2">The sequence shown here is derived from an EMBL/GenBank/DDBJ whole genome shotgun (WGS) entry which is preliminary data.</text>
</comment>
<feature type="domain" description="DUF4340" evidence="1">
    <location>
        <begin position="72"/>
        <end position="249"/>
    </location>
</feature>
<name>A0A6B2M4J3_9BACT</name>
<reference evidence="2 3" key="1">
    <citation type="submission" date="2020-02" db="EMBL/GenBank/DDBJ databases">
        <title>Albibacoteraceae fam. nov., the first described family within the subdivision 4 Verrucomicrobia.</title>
        <authorList>
            <person name="Xi F."/>
        </authorList>
    </citation>
    <scope>NUCLEOTIDE SEQUENCE [LARGE SCALE GENOMIC DNA]</scope>
    <source>
        <strain evidence="2 3">CK1056</strain>
    </source>
</reference>
<dbReference type="EMBL" id="JAAGNX010000002">
    <property type="protein sequence ID" value="NDV62550.1"/>
    <property type="molecule type" value="Genomic_DNA"/>
</dbReference>
<feature type="domain" description="DUF4340" evidence="1">
    <location>
        <begin position="364"/>
        <end position="482"/>
    </location>
</feature>
<protein>
    <submittedName>
        <fullName evidence="2">DUF4340 domain-containing protein</fullName>
    </submittedName>
</protein>
<dbReference type="InterPro" id="IPR025641">
    <property type="entry name" value="DUF4340"/>
</dbReference>
<dbReference type="Proteomes" id="UP000478417">
    <property type="component" value="Unassembled WGS sequence"/>
</dbReference>
<dbReference type="RefSeq" id="WP_163964583.1">
    <property type="nucleotide sequence ID" value="NZ_JAAGNX010000002.1"/>
</dbReference>
<keyword evidence="3" id="KW-1185">Reference proteome</keyword>
<dbReference type="Pfam" id="PF14238">
    <property type="entry name" value="DUF4340"/>
    <property type="match status" value="2"/>
</dbReference>